<dbReference type="EMBL" id="JBHRWR010000034">
    <property type="protein sequence ID" value="MFC3577493.1"/>
    <property type="molecule type" value="Genomic_DNA"/>
</dbReference>
<feature type="domain" description="HTH luxR-type" evidence="4">
    <location>
        <begin position="89"/>
        <end position="154"/>
    </location>
</feature>
<evidence type="ECO:0000256" key="1">
    <source>
        <dbReference type="ARBA" id="ARBA00023015"/>
    </source>
</evidence>
<dbReference type="InterPro" id="IPR016032">
    <property type="entry name" value="Sig_transdc_resp-reg_C-effctor"/>
</dbReference>
<name>A0ABV7SLD7_9ACTN</name>
<dbReference type="PANTHER" id="PTHR43214">
    <property type="entry name" value="TWO-COMPONENT RESPONSE REGULATOR"/>
    <property type="match status" value="1"/>
</dbReference>
<keyword evidence="6" id="KW-1185">Reference proteome</keyword>
<reference evidence="6" key="1">
    <citation type="journal article" date="2019" name="Int. J. Syst. Evol. Microbiol.">
        <title>The Global Catalogue of Microorganisms (GCM) 10K type strain sequencing project: providing services to taxonomists for standard genome sequencing and annotation.</title>
        <authorList>
            <consortium name="The Broad Institute Genomics Platform"/>
            <consortium name="The Broad Institute Genome Sequencing Center for Infectious Disease"/>
            <person name="Wu L."/>
            <person name="Ma J."/>
        </authorList>
    </citation>
    <scope>NUCLEOTIDE SEQUENCE [LARGE SCALE GENOMIC DNA]</scope>
    <source>
        <strain evidence="6">CGMCC 4.7035</strain>
    </source>
</reference>
<evidence type="ECO:0000256" key="2">
    <source>
        <dbReference type="ARBA" id="ARBA00023125"/>
    </source>
</evidence>
<dbReference type="PROSITE" id="PS50043">
    <property type="entry name" value="HTH_LUXR_2"/>
    <property type="match status" value="1"/>
</dbReference>
<dbReference type="CDD" id="cd06170">
    <property type="entry name" value="LuxR_C_like"/>
    <property type="match status" value="1"/>
</dbReference>
<gene>
    <name evidence="5" type="ORF">ACFOZ0_30335</name>
</gene>
<evidence type="ECO:0000259" key="4">
    <source>
        <dbReference type="PROSITE" id="PS50043"/>
    </source>
</evidence>
<dbReference type="InterPro" id="IPR039420">
    <property type="entry name" value="WalR-like"/>
</dbReference>
<evidence type="ECO:0000313" key="6">
    <source>
        <dbReference type="Proteomes" id="UP001595701"/>
    </source>
</evidence>
<dbReference type="SMART" id="SM00421">
    <property type="entry name" value="HTH_LUXR"/>
    <property type="match status" value="1"/>
</dbReference>
<keyword evidence="2" id="KW-0238">DNA-binding</keyword>
<protein>
    <submittedName>
        <fullName evidence="5">LuxR C-terminal-related transcriptional regulator</fullName>
    </submittedName>
</protein>
<evidence type="ECO:0000313" key="5">
    <source>
        <dbReference type="EMBL" id="MFC3577493.1"/>
    </source>
</evidence>
<keyword evidence="1" id="KW-0805">Transcription regulation</keyword>
<keyword evidence="3" id="KW-0804">Transcription</keyword>
<dbReference type="RefSeq" id="WP_310773333.1">
    <property type="nucleotide sequence ID" value="NZ_JBHRWR010000034.1"/>
</dbReference>
<accession>A0ABV7SLD7</accession>
<dbReference type="PRINTS" id="PR00038">
    <property type="entry name" value="HTHLUXR"/>
</dbReference>
<organism evidence="5 6">
    <name type="scientific">Streptomyces yaanensis</name>
    <dbReference type="NCBI Taxonomy" id="1142239"/>
    <lineage>
        <taxon>Bacteria</taxon>
        <taxon>Bacillati</taxon>
        <taxon>Actinomycetota</taxon>
        <taxon>Actinomycetes</taxon>
        <taxon>Kitasatosporales</taxon>
        <taxon>Streptomycetaceae</taxon>
        <taxon>Streptomyces</taxon>
    </lineage>
</organism>
<comment type="caution">
    <text evidence="5">The sequence shown here is derived from an EMBL/GenBank/DDBJ whole genome shotgun (WGS) entry which is preliminary data.</text>
</comment>
<dbReference type="Gene3D" id="3.40.50.2300">
    <property type="match status" value="1"/>
</dbReference>
<dbReference type="Proteomes" id="UP001595701">
    <property type="component" value="Unassembled WGS sequence"/>
</dbReference>
<evidence type="ECO:0000256" key="3">
    <source>
        <dbReference type="ARBA" id="ARBA00023163"/>
    </source>
</evidence>
<dbReference type="Pfam" id="PF00196">
    <property type="entry name" value="GerE"/>
    <property type="match status" value="1"/>
</dbReference>
<dbReference type="InterPro" id="IPR000792">
    <property type="entry name" value="Tscrpt_reg_LuxR_C"/>
</dbReference>
<dbReference type="SUPFAM" id="SSF46894">
    <property type="entry name" value="C-terminal effector domain of the bipartite response regulators"/>
    <property type="match status" value="1"/>
</dbReference>
<sequence>MTLLRDLRDTSLAPVVLVASQMESTALATAIEHGVVGLVLLTQATPSKLSQVVLSAARGEASMPAVLLDGLVGQVRCLRHTTVSAVEAGGGAAPRLDARALKVLAMVADGYDTREIAKELSYSERTVKSILHDITSRLHLRNRAHAVAYALREGLI</sequence>
<proteinExistence type="predicted"/>
<dbReference type="PANTHER" id="PTHR43214:SF24">
    <property type="entry name" value="TRANSCRIPTIONAL REGULATORY PROTEIN NARL-RELATED"/>
    <property type="match status" value="1"/>
</dbReference>